<evidence type="ECO:0000313" key="3">
    <source>
        <dbReference type="Proteomes" id="UP000306740"/>
    </source>
</evidence>
<reference evidence="1 3" key="1">
    <citation type="submission" date="2019-05" db="EMBL/GenBank/DDBJ databases">
        <title>Mumia sp. nov., isolated from the intestinal contents of plateau pika (Ochotona curzoniae) in the Qinghai-Tibet plateau of China.</title>
        <authorList>
            <person name="Tian Z."/>
        </authorList>
    </citation>
    <scope>NUCLEOTIDE SEQUENCE [LARGE SCALE GENOMIC DNA]</scope>
    <source>
        <strain evidence="3">527</strain>
        <strain evidence="1">Z527</strain>
    </source>
</reference>
<evidence type="ECO:0000313" key="2">
    <source>
        <dbReference type="EMBL" id="TNC41853.1"/>
    </source>
</evidence>
<dbReference type="InterPro" id="IPR021456">
    <property type="entry name" value="DUF3107"/>
</dbReference>
<evidence type="ECO:0000313" key="1">
    <source>
        <dbReference type="EMBL" id="TNC41839.1"/>
    </source>
</evidence>
<dbReference type="EMBL" id="VDFR01000099">
    <property type="protein sequence ID" value="TNC41853.1"/>
    <property type="molecule type" value="Genomic_DNA"/>
</dbReference>
<dbReference type="RefSeq" id="WP_139087350.1">
    <property type="nucleotide sequence ID" value="NZ_VDFR01000099.1"/>
</dbReference>
<name>A0A5C4MEU4_9ACTN</name>
<dbReference type="EMBL" id="VDFR01000100">
    <property type="protein sequence ID" value="TNC41839.1"/>
    <property type="molecule type" value="Genomic_DNA"/>
</dbReference>
<dbReference type="AlphaFoldDB" id="A0A5C4MEU4"/>
<comment type="caution">
    <text evidence="1">The sequence shown here is derived from an EMBL/GenBank/DDBJ whole genome shotgun (WGS) entry which is preliminary data.</text>
</comment>
<protein>
    <submittedName>
        <fullName evidence="1">DUF3107 domain-containing protein</fullName>
    </submittedName>
</protein>
<organism evidence="1 3">
    <name type="scientific">Mumia zhuanghuii</name>
    <dbReference type="NCBI Taxonomy" id="2585211"/>
    <lineage>
        <taxon>Bacteria</taxon>
        <taxon>Bacillati</taxon>
        <taxon>Actinomycetota</taxon>
        <taxon>Actinomycetes</taxon>
        <taxon>Propionibacteriales</taxon>
        <taxon>Nocardioidaceae</taxon>
        <taxon>Mumia</taxon>
    </lineage>
</organism>
<sequence length="74" mass="8021">MEVRIGVQHSPRELSLETKESQDAVLQAFKDAGTGDGLLALSDDRGRSLVVPVEKVLYLEFSGDGTRRVGFGES</sequence>
<dbReference type="Pfam" id="PF11305">
    <property type="entry name" value="DUF3107"/>
    <property type="match status" value="1"/>
</dbReference>
<proteinExistence type="predicted"/>
<dbReference type="OrthoDB" id="3268468at2"/>
<accession>A0A5C4MEU4</accession>
<gene>
    <name evidence="2" type="ORF">FHE65_21635</name>
    <name evidence="1" type="ORF">FHE65_21665</name>
</gene>
<dbReference type="Proteomes" id="UP000306740">
    <property type="component" value="Unassembled WGS sequence"/>
</dbReference>